<keyword evidence="2 3" id="KW-0408">Iron</keyword>
<keyword evidence="1 3" id="KW-0479">Metal-binding</keyword>
<dbReference type="STRING" id="3821.A0A151RBB2"/>
<evidence type="ECO:0000256" key="2">
    <source>
        <dbReference type="ARBA" id="ARBA00023004"/>
    </source>
</evidence>
<evidence type="ECO:0000313" key="6">
    <source>
        <dbReference type="Proteomes" id="UP000075243"/>
    </source>
</evidence>
<evidence type="ECO:0000256" key="3">
    <source>
        <dbReference type="RuleBase" id="RU003682"/>
    </source>
</evidence>
<dbReference type="Gramene" id="C.cajan_36535.t">
    <property type="protein sequence ID" value="C.cajan_36535.t"/>
    <property type="gene ID" value="C.cajan_36535"/>
</dbReference>
<dbReference type="PROSITE" id="PS51471">
    <property type="entry name" value="FE2OG_OXY"/>
    <property type="match status" value="1"/>
</dbReference>
<organism evidence="5 6">
    <name type="scientific">Cajanus cajan</name>
    <name type="common">Pigeon pea</name>
    <name type="synonym">Cajanus indicus</name>
    <dbReference type="NCBI Taxonomy" id="3821"/>
    <lineage>
        <taxon>Eukaryota</taxon>
        <taxon>Viridiplantae</taxon>
        <taxon>Streptophyta</taxon>
        <taxon>Embryophyta</taxon>
        <taxon>Tracheophyta</taxon>
        <taxon>Spermatophyta</taxon>
        <taxon>Magnoliopsida</taxon>
        <taxon>eudicotyledons</taxon>
        <taxon>Gunneridae</taxon>
        <taxon>Pentapetalae</taxon>
        <taxon>rosids</taxon>
        <taxon>fabids</taxon>
        <taxon>Fabales</taxon>
        <taxon>Fabaceae</taxon>
        <taxon>Papilionoideae</taxon>
        <taxon>50 kb inversion clade</taxon>
        <taxon>NPAAA clade</taxon>
        <taxon>indigoferoid/millettioid clade</taxon>
        <taxon>Phaseoleae</taxon>
        <taxon>Cajanus</taxon>
    </lineage>
</organism>
<dbReference type="EC" id="1.14.11.9" evidence="5"/>
<evidence type="ECO:0000256" key="1">
    <source>
        <dbReference type="ARBA" id="ARBA00022723"/>
    </source>
</evidence>
<dbReference type="GO" id="GO:0046872">
    <property type="term" value="F:metal ion binding"/>
    <property type="evidence" value="ECO:0007669"/>
    <property type="project" value="UniProtKB-KW"/>
</dbReference>
<keyword evidence="6" id="KW-1185">Reference proteome</keyword>
<dbReference type="EMBL" id="KQ483889">
    <property type="protein sequence ID" value="KYP39675.1"/>
    <property type="molecule type" value="Genomic_DNA"/>
</dbReference>
<sequence length="310" mass="34709">MEASIPAVDFQKLSSDEDELKKLRDACEKCGCFRIMNHPIPLTLMADMKLVAKHLHDLPMDIKIRNKLAILPDNGYVSLSVTSSIYEGLAISDMHSSPHAIEDFCSELNVSNHHRQIIEAYGQAVHDLASSVSQNLSEFLGIKDTDYFKNWKSIIRTMKYNFTPEAMGSIGAELHSDTGFITLLHDDETVSGLELMDEHSSSFIAVPPKIGSFFCIIGDAGHVWSNGRFRNVRHRVVCKEAAARYSIGAFMSPRDGNVEAPSKLVELDHAQLYRPFKFDELMKIKYEDLRGLKATTGKSARDAVNQFRIG</sequence>
<dbReference type="Pfam" id="PF14226">
    <property type="entry name" value="DIOX_N"/>
    <property type="match status" value="1"/>
</dbReference>
<dbReference type="Proteomes" id="UP000075243">
    <property type="component" value="Unassembled WGS sequence"/>
</dbReference>
<keyword evidence="3 5" id="KW-0560">Oxidoreductase</keyword>
<dbReference type="AlphaFoldDB" id="A0A151RBB2"/>
<dbReference type="PANTHER" id="PTHR47990">
    <property type="entry name" value="2-OXOGLUTARATE (2OG) AND FE(II)-DEPENDENT OXYGENASE SUPERFAMILY PROTEIN-RELATED"/>
    <property type="match status" value="1"/>
</dbReference>
<dbReference type="OMA" id="SPHAIED"/>
<dbReference type="InterPro" id="IPR044861">
    <property type="entry name" value="IPNS-like_FE2OG_OXY"/>
</dbReference>
<dbReference type="OrthoDB" id="288590at2759"/>
<reference evidence="5" key="1">
    <citation type="journal article" date="2012" name="Nat. Biotechnol.">
        <title>Draft genome sequence of pigeonpea (Cajanus cajan), an orphan legume crop of resource-poor farmers.</title>
        <authorList>
            <person name="Varshney R.K."/>
            <person name="Chen W."/>
            <person name="Li Y."/>
            <person name="Bharti A.K."/>
            <person name="Saxena R.K."/>
            <person name="Schlueter J.A."/>
            <person name="Donoghue M.T."/>
            <person name="Azam S."/>
            <person name="Fan G."/>
            <person name="Whaley A.M."/>
            <person name="Farmer A.D."/>
            <person name="Sheridan J."/>
            <person name="Iwata A."/>
            <person name="Tuteja R."/>
            <person name="Penmetsa R.V."/>
            <person name="Wu W."/>
            <person name="Upadhyaya H.D."/>
            <person name="Yang S.P."/>
            <person name="Shah T."/>
            <person name="Saxena K.B."/>
            <person name="Michael T."/>
            <person name="McCombie W.R."/>
            <person name="Yang B."/>
            <person name="Zhang G."/>
            <person name="Yang H."/>
            <person name="Wang J."/>
            <person name="Spillane C."/>
            <person name="Cook D.R."/>
            <person name="May G.D."/>
            <person name="Xu X."/>
            <person name="Jackson S.A."/>
        </authorList>
    </citation>
    <scope>NUCLEOTIDE SEQUENCE [LARGE SCALE GENOMIC DNA]</scope>
</reference>
<dbReference type="InterPro" id="IPR050231">
    <property type="entry name" value="Iron_ascorbate_oxido_reductase"/>
</dbReference>
<dbReference type="InterPro" id="IPR026992">
    <property type="entry name" value="DIOX_N"/>
</dbReference>
<dbReference type="Gene3D" id="2.60.120.330">
    <property type="entry name" value="B-lactam Antibiotic, Isopenicillin N Synthase, Chain"/>
    <property type="match status" value="1"/>
</dbReference>
<dbReference type="GO" id="GO:0045486">
    <property type="term" value="F:flavanone 3-dioxygenase activity"/>
    <property type="evidence" value="ECO:0007669"/>
    <property type="project" value="UniProtKB-EC"/>
</dbReference>
<accession>A0A151RBB2</accession>
<dbReference type="InterPro" id="IPR005123">
    <property type="entry name" value="Oxoglu/Fe-dep_dioxygenase_dom"/>
</dbReference>
<gene>
    <name evidence="5" type="ORF">KK1_038995</name>
</gene>
<dbReference type="Pfam" id="PF03171">
    <property type="entry name" value="2OG-FeII_Oxy"/>
    <property type="match status" value="1"/>
</dbReference>
<protein>
    <submittedName>
        <fullName evidence="5">Flavanone 3-dioxygenase</fullName>
        <ecNumber evidence="5">1.14.11.9</ecNumber>
    </submittedName>
</protein>
<dbReference type="SUPFAM" id="SSF51197">
    <property type="entry name" value="Clavaminate synthase-like"/>
    <property type="match status" value="1"/>
</dbReference>
<evidence type="ECO:0000259" key="4">
    <source>
        <dbReference type="PROSITE" id="PS51471"/>
    </source>
</evidence>
<evidence type="ECO:0000313" key="5">
    <source>
        <dbReference type="EMBL" id="KYP39675.1"/>
    </source>
</evidence>
<dbReference type="InterPro" id="IPR027443">
    <property type="entry name" value="IPNS-like_sf"/>
</dbReference>
<comment type="similarity">
    <text evidence="3">Belongs to the iron/ascorbate-dependent oxidoreductase family.</text>
</comment>
<feature type="domain" description="Fe2OG dioxygenase" evidence="4">
    <location>
        <begin position="154"/>
        <end position="253"/>
    </location>
</feature>
<name>A0A151RBB2_CAJCA</name>
<proteinExistence type="inferred from homology"/>